<keyword evidence="2" id="KW-0472">Membrane</keyword>
<keyword evidence="4" id="KW-1185">Reference proteome</keyword>
<evidence type="ECO:0000256" key="1">
    <source>
        <dbReference type="SAM" id="MobiDB-lite"/>
    </source>
</evidence>
<feature type="transmembrane region" description="Helical" evidence="2">
    <location>
        <begin position="114"/>
        <end position="132"/>
    </location>
</feature>
<name>A0ABV5D6H5_9ACTN</name>
<evidence type="ECO:0000256" key="2">
    <source>
        <dbReference type="SAM" id="Phobius"/>
    </source>
</evidence>
<protein>
    <submittedName>
        <fullName evidence="3">Uncharacterized protein</fullName>
    </submittedName>
</protein>
<dbReference type="Proteomes" id="UP001582793">
    <property type="component" value="Unassembled WGS sequence"/>
</dbReference>
<proteinExistence type="predicted"/>
<keyword evidence="2" id="KW-1133">Transmembrane helix</keyword>
<sequence length="150" mass="14729">MPGSRRTAPAAGPADTRGAGAGRPAVADLRVFVAVLALCALFAAGTLAGAPVLRVPAGLLLTFAVPGLLVLRLVRARMPRWQAATVGVALSFAVALGAVLLLEATGTAASTAGVGWLLGGLTVALAGADLVARTIRPVPGRPAGDEPAPA</sequence>
<keyword evidence="2" id="KW-0812">Transmembrane</keyword>
<reference evidence="3 4" key="1">
    <citation type="submission" date="2024-04" db="EMBL/GenBank/DDBJ databases">
        <title>Polymorphospora sp. isolated from Baiyangdian Lake in Xiong'an New Area.</title>
        <authorList>
            <person name="Zhang X."/>
            <person name="Liu J."/>
        </authorList>
    </citation>
    <scope>NUCLEOTIDE SEQUENCE [LARGE SCALE GENOMIC DNA]</scope>
    <source>
        <strain evidence="3 4">2-325</strain>
    </source>
</reference>
<feature type="transmembrane region" description="Helical" evidence="2">
    <location>
        <begin position="81"/>
        <end position="102"/>
    </location>
</feature>
<evidence type="ECO:0000313" key="4">
    <source>
        <dbReference type="Proteomes" id="UP001582793"/>
    </source>
</evidence>
<feature type="transmembrane region" description="Helical" evidence="2">
    <location>
        <begin position="31"/>
        <end position="49"/>
    </location>
</feature>
<organism evidence="3 4">
    <name type="scientific">Polymorphospora lycopeni</name>
    <dbReference type="NCBI Taxonomy" id="3140240"/>
    <lineage>
        <taxon>Bacteria</taxon>
        <taxon>Bacillati</taxon>
        <taxon>Actinomycetota</taxon>
        <taxon>Actinomycetes</taxon>
        <taxon>Micromonosporales</taxon>
        <taxon>Micromonosporaceae</taxon>
        <taxon>Polymorphospora</taxon>
    </lineage>
</organism>
<gene>
    <name evidence="3" type="ORF">AAFH96_36710</name>
</gene>
<feature type="non-terminal residue" evidence="3">
    <location>
        <position position="150"/>
    </location>
</feature>
<feature type="transmembrane region" description="Helical" evidence="2">
    <location>
        <begin position="55"/>
        <end position="74"/>
    </location>
</feature>
<feature type="region of interest" description="Disordered" evidence="1">
    <location>
        <begin position="1"/>
        <end position="21"/>
    </location>
</feature>
<dbReference type="EMBL" id="JBCGDC010000278">
    <property type="protein sequence ID" value="MFB6398568.1"/>
    <property type="molecule type" value="Genomic_DNA"/>
</dbReference>
<accession>A0ABV5D6H5</accession>
<evidence type="ECO:0000313" key="3">
    <source>
        <dbReference type="EMBL" id="MFB6398568.1"/>
    </source>
</evidence>
<comment type="caution">
    <text evidence="3">The sequence shown here is derived from an EMBL/GenBank/DDBJ whole genome shotgun (WGS) entry which is preliminary data.</text>
</comment>